<keyword evidence="7" id="KW-1185">Reference proteome</keyword>
<feature type="domain" description="Homeobox" evidence="5">
    <location>
        <begin position="175"/>
        <end position="235"/>
    </location>
</feature>
<dbReference type="GO" id="GO:0005634">
    <property type="term" value="C:nucleus"/>
    <property type="evidence" value="ECO:0007669"/>
    <property type="project" value="UniProtKB-SubCell"/>
</dbReference>
<feature type="region of interest" description="Disordered" evidence="4">
    <location>
        <begin position="72"/>
        <end position="100"/>
    </location>
</feature>
<dbReference type="SUPFAM" id="SSF46689">
    <property type="entry name" value="Homeodomain-like"/>
    <property type="match status" value="1"/>
</dbReference>
<evidence type="ECO:0000256" key="1">
    <source>
        <dbReference type="ARBA" id="ARBA00004123"/>
    </source>
</evidence>
<proteinExistence type="predicted"/>
<gene>
    <name evidence="6" type="ORF">IRJ41_004313</name>
</gene>
<dbReference type="Proteomes" id="UP001059041">
    <property type="component" value="Linkage Group LG9"/>
</dbReference>
<keyword evidence="2 3" id="KW-0539">Nucleus</keyword>
<comment type="caution">
    <text evidence="6">The sequence shown here is derived from an EMBL/GenBank/DDBJ whole genome shotgun (WGS) entry which is preliminary data.</text>
</comment>
<keyword evidence="2 3" id="KW-0371">Homeobox</keyword>
<dbReference type="PANTHER" id="PTHR24333:SF5">
    <property type="entry name" value="VENT HOMEOBOX"/>
    <property type="match status" value="1"/>
</dbReference>
<evidence type="ECO:0000256" key="4">
    <source>
        <dbReference type="SAM" id="MobiDB-lite"/>
    </source>
</evidence>
<dbReference type="PANTHER" id="PTHR24333">
    <property type="entry name" value="HOMEO BOX HB9 LIKE A-RELATED"/>
    <property type="match status" value="1"/>
</dbReference>
<name>A0A9W8C143_TRIRA</name>
<protein>
    <submittedName>
        <fullName evidence="6">Vox protein</fullName>
    </submittedName>
</protein>
<accession>A0A9W8C143</accession>
<evidence type="ECO:0000256" key="3">
    <source>
        <dbReference type="RuleBase" id="RU000682"/>
    </source>
</evidence>
<feature type="DNA-binding region" description="Homeobox" evidence="2">
    <location>
        <begin position="177"/>
        <end position="236"/>
    </location>
</feature>
<dbReference type="InterPro" id="IPR001356">
    <property type="entry name" value="HD"/>
</dbReference>
<keyword evidence="2 3" id="KW-0238">DNA-binding</keyword>
<evidence type="ECO:0000256" key="2">
    <source>
        <dbReference type="PROSITE-ProRule" id="PRU00108"/>
    </source>
</evidence>
<dbReference type="Gene3D" id="1.10.10.60">
    <property type="entry name" value="Homeodomain-like"/>
    <property type="match status" value="1"/>
</dbReference>
<dbReference type="InterPro" id="IPR050848">
    <property type="entry name" value="Homeobox_TF"/>
</dbReference>
<sequence length="301" mass="34784">MIDNRSGVNAHAYVNAVLRRPIYWESLEAAWQTLLDCNRVRNTRIDLIVKQTAIMVKNFSADWLAQSFHAAAPDDAPEPEKKRHRPHVPCSAQPRPPTSYDKVYLQPKPKVAKAEQKPEATSVPKGKEVVVPVAPRHCSSPSISENSGYSSGYESEAAASECASVEDGHELEKEAVRRRIRTKFTPEQIDKLEKIFNKHKYLDAGERIKTALKLNLSETQVRTWFQNRRMKLKREVQEMQAGYFLPALPQMVVPHVHPVVQYHCYDRQRFQFPAQVMHHHHQIPAQQRIPHHHVMMPQHYY</sequence>
<dbReference type="CDD" id="cd00086">
    <property type="entry name" value="homeodomain"/>
    <property type="match status" value="1"/>
</dbReference>
<evidence type="ECO:0000259" key="5">
    <source>
        <dbReference type="PROSITE" id="PS50071"/>
    </source>
</evidence>
<dbReference type="PROSITE" id="PS50071">
    <property type="entry name" value="HOMEOBOX_2"/>
    <property type="match status" value="1"/>
</dbReference>
<organism evidence="6 7">
    <name type="scientific">Triplophysa rosa</name>
    <name type="common">Cave loach</name>
    <dbReference type="NCBI Taxonomy" id="992332"/>
    <lineage>
        <taxon>Eukaryota</taxon>
        <taxon>Metazoa</taxon>
        <taxon>Chordata</taxon>
        <taxon>Craniata</taxon>
        <taxon>Vertebrata</taxon>
        <taxon>Euteleostomi</taxon>
        <taxon>Actinopterygii</taxon>
        <taxon>Neopterygii</taxon>
        <taxon>Teleostei</taxon>
        <taxon>Ostariophysi</taxon>
        <taxon>Cypriniformes</taxon>
        <taxon>Nemacheilidae</taxon>
        <taxon>Triplophysa</taxon>
    </lineage>
</organism>
<dbReference type="InterPro" id="IPR009057">
    <property type="entry name" value="Homeodomain-like_sf"/>
</dbReference>
<reference evidence="6" key="1">
    <citation type="submission" date="2021-02" db="EMBL/GenBank/DDBJ databases">
        <title>Comparative genomics reveals that relaxation of natural selection precedes convergent phenotypic evolution of cavefish.</title>
        <authorList>
            <person name="Peng Z."/>
        </authorList>
    </citation>
    <scope>NUCLEOTIDE SEQUENCE</scope>
    <source>
        <tissue evidence="6">Muscle</tissue>
    </source>
</reference>
<dbReference type="EMBL" id="JAFHDT010000009">
    <property type="protein sequence ID" value="KAI7805302.1"/>
    <property type="molecule type" value="Genomic_DNA"/>
</dbReference>
<comment type="subcellular location">
    <subcellularLocation>
        <location evidence="1 2 3">Nucleus</location>
    </subcellularLocation>
</comment>
<dbReference type="AlphaFoldDB" id="A0A9W8C143"/>
<evidence type="ECO:0000313" key="6">
    <source>
        <dbReference type="EMBL" id="KAI7805302.1"/>
    </source>
</evidence>
<dbReference type="Pfam" id="PF00046">
    <property type="entry name" value="Homeodomain"/>
    <property type="match status" value="1"/>
</dbReference>
<dbReference type="GO" id="GO:0003677">
    <property type="term" value="F:DNA binding"/>
    <property type="evidence" value="ECO:0007669"/>
    <property type="project" value="UniProtKB-UniRule"/>
</dbReference>
<dbReference type="SMART" id="SM00389">
    <property type="entry name" value="HOX"/>
    <property type="match status" value="1"/>
</dbReference>
<evidence type="ECO:0000313" key="7">
    <source>
        <dbReference type="Proteomes" id="UP001059041"/>
    </source>
</evidence>